<sequence length="135" mass="15504">MLSTWRRVNFSHNGVGVIPPRSLRGFSLRGDAVPWSTSDRRSRLPAGWDSLRRTILRRDNHRCVWLDQNGQPCGEPATEVDHIRPGDDHSAENLRALCSWHHAKKSALEGNRAKARLRREIGARFRRQEIHPGLM</sequence>
<dbReference type="SMART" id="SM00507">
    <property type="entry name" value="HNHc"/>
    <property type="match status" value="1"/>
</dbReference>
<dbReference type="AlphaFoldDB" id="A0A3N2D6W0"/>
<comment type="caution">
    <text evidence="2">The sequence shown here is derived from an EMBL/GenBank/DDBJ whole genome shotgun (WGS) entry which is preliminary data.</text>
</comment>
<evidence type="ECO:0000259" key="1">
    <source>
        <dbReference type="SMART" id="SM00507"/>
    </source>
</evidence>
<protein>
    <recommendedName>
        <fullName evidence="1">HNH nuclease domain-containing protein</fullName>
    </recommendedName>
</protein>
<accession>A0A3N2D6W0</accession>
<keyword evidence="3" id="KW-1185">Reference proteome</keyword>
<dbReference type="Gene3D" id="1.10.30.50">
    <property type="match status" value="1"/>
</dbReference>
<reference evidence="2 3" key="1">
    <citation type="submission" date="2018-11" db="EMBL/GenBank/DDBJ databases">
        <title>Sequencing the genomes of 1000 actinobacteria strains.</title>
        <authorList>
            <person name="Klenk H.-P."/>
        </authorList>
    </citation>
    <scope>NUCLEOTIDE SEQUENCE [LARGE SCALE GENOMIC DNA]</scope>
    <source>
        <strain evidence="2 3">DSM 13521</strain>
    </source>
</reference>
<dbReference type="EMBL" id="RKHQ01000001">
    <property type="protein sequence ID" value="ROR95503.1"/>
    <property type="molecule type" value="Genomic_DNA"/>
</dbReference>
<dbReference type="Proteomes" id="UP000275356">
    <property type="component" value="Unassembled WGS sequence"/>
</dbReference>
<gene>
    <name evidence="2" type="ORF">EDD28_0056</name>
</gene>
<evidence type="ECO:0000313" key="3">
    <source>
        <dbReference type="Proteomes" id="UP000275356"/>
    </source>
</evidence>
<evidence type="ECO:0000313" key="2">
    <source>
        <dbReference type="EMBL" id="ROR95503.1"/>
    </source>
</evidence>
<feature type="domain" description="HNH nuclease" evidence="1">
    <location>
        <begin position="50"/>
        <end position="103"/>
    </location>
</feature>
<name>A0A3N2D6W0_9MICO</name>
<dbReference type="CDD" id="cd00085">
    <property type="entry name" value="HNHc"/>
    <property type="match status" value="1"/>
</dbReference>
<organism evidence="2 3">
    <name type="scientific">Salana multivorans</name>
    <dbReference type="NCBI Taxonomy" id="120377"/>
    <lineage>
        <taxon>Bacteria</taxon>
        <taxon>Bacillati</taxon>
        <taxon>Actinomycetota</taxon>
        <taxon>Actinomycetes</taxon>
        <taxon>Micrococcales</taxon>
        <taxon>Beutenbergiaceae</taxon>
        <taxon>Salana</taxon>
    </lineage>
</organism>
<proteinExistence type="predicted"/>
<dbReference type="InterPro" id="IPR003615">
    <property type="entry name" value="HNH_nuc"/>
</dbReference>